<evidence type="ECO:0000313" key="5">
    <source>
        <dbReference type="Proteomes" id="UP000182836"/>
    </source>
</evidence>
<dbReference type="AlphaFoldDB" id="A0A0D1V095"/>
<dbReference type="Proteomes" id="UP000037269">
    <property type="component" value="Unassembled WGS sequence"/>
</dbReference>
<proteinExistence type="predicted"/>
<reference evidence="3 5" key="2">
    <citation type="submission" date="2016-10" db="EMBL/GenBank/DDBJ databases">
        <authorList>
            <person name="de Groot N.N."/>
        </authorList>
    </citation>
    <scope>NUCLEOTIDE SEQUENCE [LARGE SCALE GENOMIC DNA]</scope>
    <source>
        <strain evidence="3 5">DSM 2895</strain>
    </source>
</reference>
<dbReference type="EMBL" id="LGUG01000004">
    <property type="protein sequence ID" value="KON96112.1"/>
    <property type="molecule type" value="Genomic_DNA"/>
</dbReference>
<protein>
    <submittedName>
        <fullName evidence="2">Uncharacterized protein</fullName>
    </submittedName>
</protein>
<dbReference type="PATRIC" id="fig|47500.8.peg.2270"/>
<feature type="transmembrane region" description="Helical" evidence="1">
    <location>
        <begin position="48"/>
        <end position="65"/>
    </location>
</feature>
<evidence type="ECO:0000313" key="2">
    <source>
        <dbReference type="EMBL" id="KON96112.1"/>
    </source>
</evidence>
<evidence type="ECO:0000313" key="3">
    <source>
        <dbReference type="EMBL" id="SDK43198.1"/>
    </source>
</evidence>
<evidence type="ECO:0000256" key="1">
    <source>
        <dbReference type="SAM" id="Phobius"/>
    </source>
</evidence>
<feature type="transmembrane region" description="Helical" evidence="1">
    <location>
        <begin position="21"/>
        <end position="42"/>
    </location>
</feature>
<sequence>MFSIGNWWQSRREKDAIRENTLGRLLHTCIFLPLIMILVKFITKSSEWTWFSFLFFIIVIILFGYKSEDYIFRLLNKYGYKVIKSPYSYIISTIVVFTCYILLFIKY</sequence>
<gene>
    <name evidence="2" type="ORF">AF333_12080</name>
    <name evidence="3" type="ORF">SAMN04487909_15511</name>
</gene>
<keyword evidence="1" id="KW-0812">Transmembrane</keyword>
<accession>A0A0D1V095</accession>
<keyword evidence="1" id="KW-0472">Membrane</keyword>
<name>A0A0D1V095_ANEMI</name>
<dbReference type="EMBL" id="FNED01000055">
    <property type="protein sequence ID" value="SDK43198.1"/>
    <property type="molecule type" value="Genomic_DNA"/>
</dbReference>
<dbReference type="Proteomes" id="UP000182836">
    <property type="component" value="Unassembled WGS sequence"/>
</dbReference>
<organism evidence="2 4">
    <name type="scientific">Aneurinibacillus migulanus</name>
    <name type="common">Bacillus migulanus</name>
    <dbReference type="NCBI Taxonomy" id="47500"/>
    <lineage>
        <taxon>Bacteria</taxon>
        <taxon>Bacillati</taxon>
        <taxon>Bacillota</taxon>
        <taxon>Bacilli</taxon>
        <taxon>Bacillales</taxon>
        <taxon>Paenibacillaceae</taxon>
        <taxon>Aneurinibacillus group</taxon>
        <taxon>Aneurinibacillus</taxon>
    </lineage>
</organism>
<evidence type="ECO:0000313" key="4">
    <source>
        <dbReference type="Proteomes" id="UP000037269"/>
    </source>
</evidence>
<feature type="transmembrane region" description="Helical" evidence="1">
    <location>
        <begin position="86"/>
        <end position="105"/>
    </location>
</feature>
<dbReference type="STRING" id="47500.AF333_12080"/>
<reference evidence="2 4" key="1">
    <citation type="submission" date="2015-07" db="EMBL/GenBank/DDBJ databases">
        <title>Fjat-14205 dsm 2895.</title>
        <authorList>
            <person name="Liu B."/>
            <person name="Wang J."/>
            <person name="Zhu Y."/>
            <person name="Liu G."/>
            <person name="Chen Q."/>
            <person name="Chen Z."/>
            <person name="Lan J."/>
            <person name="Che J."/>
            <person name="Ge C."/>
            <person name="Shi H."/>
            <person name="Pan Z."/>
            <person name="Liu X."/>
        </authorList>
    </citation>
    <scope>NUCLEOTIDE SEQUENCE [LARGE SCALE GENOMIC DNA]</scope>
    <source>
        <strain evidence="2 4">DSM 2895</strain>
    </source>
</reference>
<keyword evidence="4" id="KW-1185">Reference proteome</keyword>
<keyword evidence="1" id="KW-1133">Transmembrane helix</keyword>